<dbReference type="SMART" id="SM00343">
    <property type="entry name" value="ZnF_C2HC"/>
    <property type="match status" value="4"/>
</dbReference>
<dbReference type="PROSITE" id="PS50158">
    <property type="entry name" value="ZF_CCHC"/>
    <property type="match status" value="2"/>
</dbReference>
<evidence type="ECO:0000256" key="7">
    <source>
        <dbReference type="ARBA" id="ARBA00041190"/>
    </source>
</evidence>
<dbReference type="InterPro" id="IPR036875">
    <property type="entry name" value="Znf_CCHC_sf"/>
</dbReference>
<dbReference type="InterPro" id="IPR001878">
    <property type="entry name" value="Znf_CCHC"/>
</dbReference>
<name>A0A3B3BRT0_ORYME</name>
<evidence type="ECO:0000256" key="3">
    <source>
        <dbReference type="ARBA" id="ARBA00022737"/>
    </source>
</evidence>
<evidence type="ECO:0000256" key="6">
    <source>
        <dbReference type="ARBA" id="ARBA00023242"/>
    </source>
</evidence>
<proteinExistence type="predicted"/>
<dbReference type="GO" id="GO:0003723">
    <property type="term" value="F:RNA binding"/>
    <property type="evidence" value="ECO:0007669"/>
    <property type="project" value="TreeGrafter"/>
</dbReference>
<dbReference type="SUPFAM" id="SSF57756">
    <property type="entry name" value="Retrovirus zinc finger-like domains"/>
    <property type="match status" value="1"/>
</dbReference>
<dbReference type="Ensembl" id="ENSOMET00000002653.1">
    <property type="protein sequence ID" value="ENSOMEP00000008316.1"/>
    <property type="gene ID" value="ENSOMEG00000009474.1"/>
</dbReference>
<dbReference type="GO" id="GO:0071038">
    <property type="term" value="P:TRAMP-dependent tRNA surveillance pathway"/>
    <property type="evidence" value="ECO:0007669"/>
    <property type="project" value="TreeGrafter"/>
</dbReference>
<keyword evidence="3" id="KW-0677">Repeat</keyword>
<evidence type="ECO:0000313" key="12">
    <source>
        <dbReference type="Proteomes" id="UP000261560"/>
    </source>
</evidence>
<dbReference type="GO" id="GO:0071036">
    <property type="term" value="P:nuclear polyadenylation-dependent snoRNA catabolic process"/>
    <property type="evidence" value="ECO:0007669"/>
    <property type="project" value="TreeGrafter"/>
</dbReference>
<dbReference type="PANTHER" id="PTHR46543:SF1">
    <property type="entry name" value="ZINC FINGER CCHC DOMAIN-CONTAINING PROTEIN 7"/>
    <property type="match status" value="1"/>
</dbReference>
<keyword evidence="2" id="KW-0479">Metal-binding</keyword>
<dbReference type="GeneTree" id="ENSGT00940000169057"/>
<dbReference type="InterPro" id="IPR051644">
    <property type="entry name" value="TRAMP_AT-DNA-binding"/>
</dbReference>
<dbReference type="GO" id="GO:0071031">
    <property type="term" value="P:nuclear mRNA surveillance of mRNA 3'-end processing"/>
    <property type="evidence" value="ECO:0007669"/>
    <property type="project" value="TreeGrafter"/>
</dbReference>
<evidence type="ECO:0000256" key="9">
    <source>
        <dbReference type="PROSITE-ProRule" id="PRU00047"/>
    </source>
</evidence>
<accession>A0A3B3BRT0</accession>
<protein>
    <recommendedName>
        <fullName evidence="7">Zinc finger CCHC domain-containing protein 7</fullName>
    </recommendedName>
    <alternativeName>
        <fullName evidence="8">TRAMP-like complex RNA-binding factor ZCCHC7</fullName>
    </alternativeName>
</protein>
<dbReference type="OMA" id="HEISRLW"/>
<comment type="subcellular location">
    <subcellularLocation>
        <location evidence="1">Nucleus</location>
    </subcellularLocation>
</comment>
<reference evidence="11" key="1">
    <citation type="submission" date="2025-08" db="UniProtKB">
        <authorList>
            <consortium name="Ensembl"/>
        </authorList>
    </citation>
    <scope>IDENTIFICATION</scope>
</reference>
<reference evidence="11" key="2">
    <citation type="submission" date="2025-09" db="UniProtKB">
        <authorList>
            <consortium name="Ensembl"/>
        </authorList>
    </citation>
    <scope>IDENTIFICATION</scope>
</reference>
<evidence type="ECO:0000256" key="8">
    <source>
        <dbReference type="ARBA" id="ARBA00043023"/>
    </source>
</evidence>
<dbReference type="PaxDb" id="30732-ENSOMEP00000008316"/>
<dbReference type="GO" id="GO:0031499">
    <property type="term" value="C:TRAMP complex"/>
    <property type="evidence" value="ECO:0007669"/>
    <property type="project" value="TreeGrafter"/>
</dbReference>
<sequence length="145" mass="15828">DVDLCAESCSLGSHFARQCVVKVSKDTTYGTVRQSGRYFTEKTFYCGNCSMMGHLSRSCPDSLKPCFICGALGHLGDKCPNNYCSNCYQPGHTSKTCSEIPCGKKQCQRCGMKGHFSDGICSKNGQTCTGHTGGSHEISRLWISW</sequence>
<evidence type="ECO:0000313" key="11">
    <source>
        <dbReference type="Ensembl" id="ENSOMEP00000008316.1"/>
    </source>
</evidence>
<keyword evidence="6" id="KW-0539">Nucleus</keyword>
<dbReference type="GO" id="GO:0071039">
    <property type="term" value="P:nuclear polyadenylation-dependent CUT catabolic process"/>
    <property type="evidence" value="ECO:0007669"/>
    <property type="project" value="TreeGrafter"/>
</dbReference>
<evidence type="ECO:0000256" key="1">
    <source>
        <dbReference type="ARBA" id="ARBA00004123"/>
    </source>
</evidence>
<feature type="domain" description="CCHC-type" evidence="10">
    <location>
        <begin position="46"/>
        <end position="61"/>
    </location>
</feature>
<dbReference type="GO" id="GO:0071037">
    <property type="term" value="P:nuclear polyadenylation-dependent snRNA catabolic process"/>
    <property type="evidence" value="ECO:0007669"/>
    <property type="project" value="TreeGrafter"/>
</dbReference>
<dbReference type="STRING" id="30732.ENSOMEP00000008316"/>
<organism evidence="11 12">
    <name type="scientific">Oryzias melastigma</name>
    <name type="common">Marine medaka</name>
    <dbReference type="NCBI Taxonomy" id="30732"/>
    <lineage>
        <taxon>Eukaryota</taxon>
        <taxon>Metazoa</taxon>
        <taxon>Chordata</taxon>
        <taxon>Craniata</taxon>
        <taxon>Vertebrata</taxon>
        <taxon>Euteleostomi</taxon>
        <taxon>Actinopterygii</taxon>
        <taxon>Neopterygii</taxon>
        <taxon>Teleostei</taxon>
        <taxon>Neoteleostei</taxon>
        <taxon>Acanthomorphata</taxon>
        <taxon>Ovalentaria</taxon>
        <taxon>Atherinomorphae</taxon>
        <taxon>Beloniformes</taxon>
        <taxon>Adrianichthyidae</taxon>
        <taxon>Oryziinae</taxon>
        <taxon>Oryzias</taxon>
    </lineage>
</organism>
<dbReference type="Gene3D" id="4.10.60.10">
    <property type="entry name" value="Zinc finger, CCHC-type"/>
    <property type="match status" value="2"/>
</dbReference>
<keyword evidence="12" id="KW-1185">Reference proteome</keyword>
<evidence type="ECO:0000256" key="2">
    <source>
        <dbReference type="ARBA" id="ARBA00022723"/>
    </source>
</evidence>
<evidence type="ECO:0000256" key="4">
    <source>
        <dbReference type="ARBA" id="ARBA00022771"/>
    </source>
</evidence>
<dbReference type="Pfam" id="PF00098">
    <property type="entry name" value="zf-CCHC"/>
    <property type="match status" value="1"/>
</dbReference>
<dbReference type="GO" id="GO:0071035">
    <property type="term" value="P:nuclear polyadenylation-dependent rRNA catabolic process"/>
    <property type="evidence" value="ECO:0007669"/>
    <property type="project" value="TreeGrafter"/>
</dbReference>
<evidence type="ECO:0000259" key="10">
    <source>
        <dbReference type="PROSITE" id="PS50158"/>
    </source>
</evidence>
<feature type="domain" description="CCHC-type" evidence="10">
    <location>
        <begin position="66"/>
        <end position="81"/>
    </location>
</feature>
<evidence type="ECO:0000256" key="5">
    <source>
        <dbReference type="ARBA" id="ARBA00022833"/>
    </source>
</evidence>
<dbReference type="Proteomes" id="UP000261560">
    <property type="component" value="Unplaced"/>
</dbReference>
<dbReference type="PANTHER" id="PTHR46543">
    <property type="entry name" value="ZINC FINGER CCHC DOMAIN-CONTAINING PROTEIN 7"/>
    <property type="match status" value="1"/>
</dbReference>
<dbReference type="GO" id="GO:0008270">
    <property type="term" value="F:zinc ion binding"/>
    <property type="evidence" value="ECO:0007669"/>
    <property type="project" value="UniProtKB-KW"/>
</dbReference>
<keyword evidence="5" id="KW-0862">Zinc</keyword>
<dbReference type="AlphaFoldDB" id="A0A3B3BRT0"/>
<keyword evidence="4 9" id="KW-0863">Zinc-finger</keyword>